<evidence type="ECO:0000256" key="9">
    <source>
        <dbReference type="SAM" id="MobiDB-lite"/>
    </source>
</evidence>
<name>A0A4R4RPU4_9ACTN</name>
<comment type="subcellular location">
    <subcellularLocation>
        <location evidence="1">Membrane</location>
        <topology evidence="1">Multi-pass membrane protein</topology>
    </subcellularLocation>
</comment>
<dbReference type="PROSITE" id="PS50006">
    <property type="entry name" value="FHA_DOMAIN"/>
    <property type="match status" value="2"/>
</dbReference>
<keyword evidence="7 10" id="KW-1133">Transmembrane helix</keyword>
<comment type="caution">
    <text evidence="13">The sequence shown here is derived from an EMBL/GenBank/DDBJ whole genome shotgun (WGS) entry which is preliminary data.</text>
</comment>
<dbReference type="Pfam" id="PF00005">
    <property type="entry name" value="ABC_tran"/>
    <property type="match status" value="1"/>
</dbReference>
<feature type="domain" description="ABC transporter" evidence="12">
    <location>
        <begin position="203"/>
        <end position="437"/>
    </location>
</feature>
<proteinExistence type="predicted"/>
<keyword evidence="4 10" id="KW-0812">Transmembrane</keyword>
<feature type="domain" description="FHA" evidence="11">
    <location>
        <begin position="117"/>
        <end position="166"/>
    </location>
</feature>
<dbReference type="InterPro" id="IPR050352">
    <property type="entry name" value="ABCG_transporters"/>
</dbReference>
<dbReference type="SUPFAM" id="SSF52540">
    <property type="entry name" value="P-loop containing nucleoside triphosphate hydrolases"/>
    <property type="match status" value="1"/>
</dbReference>
<feature type="transmembrane region" description="Helical" evidence="10">
    <location>
        <begin position="759"/>
        <end position="778"/>
    </location>
</feature>
<keyword evidence="8 10" id="KW-0472">Membrane</keyword>
<dbReference type="GO" id="GO:0016020">
    <property type="term" value="C:membrane"/>
    <property type="evidence" value="ECO:0007669"/>
    <property type="project" value="UniProtKB-SubCell"/>
</dbReference>
<dbReference type="InterPro" id="IPR008984">
    <property type="entry name" value="SMAD_FHA_dom_sf"/>
</dbReference>
<keyword evidence="14" id="KW-1185">Reference proteome</keyword>
<evidence type="ECO:0000313" key="14">
    <source>
        <dbReference type="Proteomes" id="UP000295621"/>
    </source>
</evidence>
<feature type="transmembrane region" description="Helical" evidence="10">
    <location>
        <begin position="542"/>
        <end position="561"/>
    </location>
</feature>
<dbReference type="Gene3D" id="3.40.50.300">
    <property type="entry name" value="P-loop containing nucleotide triphosphate hydrolases"/>
    <property type="match status" value="1"/>
</dbReference>
<dbReference type="GO" id="GO:0140359">
    <property type="term" value="F:ABC-type transporter activity"/>
    <property type="evidence" value="ECO:0007669"/>
    <property type="project" value="InterPro"/>
</dbReference>
<evidence type="ECO:0000256" key="6">
    <source>
        <dbReference type="ARBA" id="ARBA00022840"/>
    </source>
</evidence>
<dbReference type="Proteomes" id="UP000295621">
    <property type="component" value="Unassembled WGS sequence"/>
</dbReference>
<dbReference type="InterPro" id="IPR003593">
    <property type="entry name" value="AAA+_ATPase"/>
</dbReference>
<dbReference type="PROSITE" id="PS50893">
    <property type="entry name" value="ABC_TRANSPORTER_2"/>
    <property type="match status" value="1"/>
</dbReference>
<keyword evidence="2" id="KW-0813">Transport</keyword>
<dbReference type="InterPro" id="IPR013525">
    <property type="entry name" value="ABC2_TM"/>
</dbReference>
<dbReference type="Gene3D" id="2.60.200.20">
    <property type="match status" value="2"/>
</dbReference>
<evidence type="ECO:0000256" key="8">
    <source>
        <dbReference type="ARBA" id="ARBA00023136"/>
    </source>
</evidence>
<dbReference type="GO" id="GO:0016887">
    <property type="term" value="F:ATP hydrolysis activity"/>
    <property type="evidence" value="ECO:0007669"/>
    <property type="project" value="InterPro"/>
</dbReference>
<feature type="transmembrane region" description="Helical" evidence="10">
    <location>
        <begin position="698"/>
        <end position="719"/>
    </location>
</feature>
<evidence type="ECO:0000256" key="1">
    <source>
        <dbReference type="ARBA" id="ARBA00004141"/>
    </source>
</evidence>
<evidence type="ECO:0000256" key="2">
    <source>
        <dbReference type="ARBA" id="ARBA00022448"/>
    </source>
</evidence>
<dbReference type="GO" id="GO:0005524">
    <property type="term" value="F:ATP binding"/>
    <property type="evidence" value="ECO:0007669"/>
    <property type="project" value="UniProtKB-KW"/>
</dbReference>
<dbReference type="InterPro" id="IPR027417">
    <property type="entry name" value="P-loop_NTPase"/>
</dbReference>
<protein>
    <submittedName>
        <fullName evidence="13">ATP-binding cassette domain-containing protein</fullName>
    </submittedName>
</protein>
<dbReference type="CDD" id="cd00060">
    <property type="entry name" value="FHA"/>
    <property type="match status" value="1"/>
</dbReference>
<dbReference type="EMBL" id="SMKL01000030">
    <property type="protein sequence ID" value="TDC50483.1"/>
    <property type="molecule type" value="Genomic_DNA"/>
</dbReference>
<reference evidence="13 14" key="1">
    <citation type="submission" date="2019-02" db="EMBL/GenBank/DDBJ databases">
        <title>Draft genome sequences of novel Actinobacteria.</title>
        <authorList>
            <person name="Sahin N."/>
            <person name="Ay H."/>
            <person name="Saygin H."/>
        </authorList>
    </citation>
    <scope>NUCLEOTIDE SEQUENCE [LARGE SCALE GENOMIC DNA]</scope>
    <source>
        <strain evidence="13 14">KC603</strain>
    </source>
</reference>
<evidence type="ECO:0000256" key="5">
    <source>
        <dbReference type="ARBA" id="ARBA00022741"/>
    </source>
</evidence>
<dbReference type="SMART" id="SM00240">
    <property type="entry name" value="FHA"/>
    <property type="match status" value="2"/>
</dbReference>
<keyword evidence="5" id="KW-0547">Nucleotide-binding</keyword>
<dbReference type="InterPro" id="IPR000253">
    <property type="entry name" value="FHA_dom"/>
</dbReference>
<dbReference type="PANTHER" id="PTHR48041">
    <property type="entry name" value="ABC TRANSPORTER G FAMILY MEMBER 28"/>
    <property type="match status" value="1"/>
</dbReference>
<dbReference type="SMART" id="SM00382">
    <property type="entry name" value="AAA"/>
    <property type="match status" value="1"/>
</dbReference>
<sequence>MIPRVSVLRVTVGGVTQHFPPSAGVVRIGRAAGANVVVPESRVSRQHLTVAYDGGWVARDADSSGGTWRDGVRVTEVPVDDGVELTLGGPSGPAVSLASRSVAAGPGTPPSPPPSVIRVGRAPDNDIVIDDLLTARYHARLTPNAAGWYLEDLDKHHQTFLRGADVETAQLAEGDVVTFGKVRFVVTRDGVLPVPDSPSSGGLDVSGVHYALPDGKVLTSAVSLDVAGPRLVALIGPSGSGKSTLLRLISGELEPSQGSVRYQGIDPHRQQEEVHGRIGVVPQHTIAHAQLTARKALQYAAELRLSQDTTAAERRQRIDDVLRELSLSDHADTQVRRMSGGQRRRLAIAFELLTRPSLLILDEPTAGLDPALVRQIMTGLRELADGGRQIIVTTHDLAHLDLCDEVMILLPGGRVEYFGPPGGIEAHFGTSDWADIFERLNAAVPPPPPSSGPAVSSADVRAWLHRLNPLTWLDRASGYGRPDAGDPAASARRLARLGTAGPRTVGELPEIVGPQAIDQQRRRQQTWVLARRQLRLIWADRGYAGFLLVLPMVLALLTFAIPDETGLARPASPRSTEAMRLLVVLVVGAAFMGMAATVRDLVAERRIFRHERAAGLMPDAYLAAKIAVFCGVVVVQTLILLRLVYWFRAGPEDGVLLGTGKVEVGVALAATAIVSALLGLLISSLVSTPEQTMPPLVVAIMAQLVLCGGLIEVTGQAVVSQLSWLVPARWGYAAAASTVDVTELVPNAPDDALWSHHPAAWLGALIALAVLGTGYAWLARRRLRSI</sequence>
<evidence type="ECO:0000256" key="4">
    <source>
        <dbReference type="ARBA" id="ARBA00022692"/>
    </source>
</evidence>
<keyword evidence="6 13" id="KW-0067">ATP-binding</keyword>
<dbReference type="Pfam" id="PF01061">
    <property type="entry name" value="ABC2_membrane"/>
    <property type="match status" value="1"/>
</dbReference>
<evidence type="ECO:0000259" key="12">
    <source>
        <dbReference type="PROSITE" id="PS50893"/>
    </source>
</evidence>
<feature type="transmembrane region" description="Helical" evidence="10">
    <location>
        <begin position="622"/>
        <end position="645"/>
    </location>
</feature>
<feature type="domain" description="FHA" evidence="11">
    <location>
        <begin position="26"/>
        <end position="74"/>
    </location>
</feature>
<feature type="region of interest" description="Disordered" evidence="9">
    <location>
        <begin position="96"/>
        <end position="115"/>
    </location>
</feature>
<feature type="transmembrane region" description="Helical" evidence="10">
    <location>
        <begin position="581"/>
        <end position="602"/>
    </location>
</feature>
<evidence type="ECO:0000313" key="13">
    <source>
        <dbReference type="EMBL" id="TDC50483.1"/>
    </source>
</evidence>
<dbReference type="AlphaFoldDB" id="A0A4R4RPU4"/>
<dbReference type="SUPFAM" id="SSF49879">
    <property type="entry name" value="SMAD/FHA domain"/>
    <property type="match status" value="2"/>
</dbReference>
<evidence type="ECO:0000259" key="11">
    <source>
        <dbReference type="PROSITE" id="PS50006"/>
    </source>
</evidence>
<organism evidence="13 14">
    <name type="scientific">Jiangella ureilytica</name>
    <dbReference type="NCBI Taxonomy" id="2530374"/>
    <lineage>
        <taxon>Bacteria</taxon>
        <taxon>Bacillati</taxon>
        <taxon>Actinomycetota</taxon>
        <taxon>Actinomycetes</taxon>
        <taxon>Jiangellales</taxon>
        <taxon>Jiangellaceae</taxon>
        <taxon>Jiangella</taxon>
    </lineage>
</organism>
<keyword evidence="3" id="KW-0597">Phosphoprotein</keyword>
<dbReference type="InterPro" id="IPR003439">
    <property type="entry name" value="ABC_transporter-like_ATP-bd"/>
</dbReference>
<feature type="transmembrane region" description="Helical" evidence="10">
    <location>
        <begin position="665"/>
        <end position="686"/>
    </location>
</feature>
<gene>
    <name evidence="13" type="ORF">E1212_14950</name>
</gene>
<evidence type="ECO:0000256" key="10">
    <source>
        <dbReference type="SAM" id="Phobius"/>
    </source>
</evidence>
<dbReference type="PANTHER" id="PTHR48041:SF139">
    <property type="entry name" value="PROTEIN SCARLET"/>
    <property type="match status" value="1"/>
</dbReference>
<dbReference type="OrthoDB" id="9804819at2"/>
<accession>A0A4R4RPU4</accession>
<evidence type="ECO:0000256" key="7">
    <source>
        <dbReference type="ARBA" id="ARBA00022989"/>
    </source>
</evidence>
<evidence type="ECO:0000256" key="3">
    <source>
        <dbReference type="ARBA" id="ARBA00022553"/>
    </source>
</evidence>
<dbReference type="Pfam" id="PF00498">
    <property type="entry name" value="FHA"/>
    <property type="match status" value="2"/>
</dbReference>